<keyword evidence="3" id="KW-1185">Reference proteome</keyword>
<dbReference type="GO" id="GO:0016020">
    <property type="term" value="C:membrane"/>
    <property type="evidence" value="ECO:0007669"/>
    <property type="project" value="GOC"/>
</dbReference>
<sequence length="303" mass="32435">MRRALLRAGVAIGAVGAAGLAWGLVEAHAFTLRRVDLEVLPPGGRDLRVLHVSDLHLRPGQDDKLAFVASLADLAPDLVVTTGDNFTHPDALDPLMAAWGPLLATPGVFVFGSNDYHAPVFKNPFAYLIHGRSETTTKPQPDLPWQELRDRMAAGGWQDLTHRRTSLEVGGYRLSFRGTDDAHLDRDDYSLVEGPADVTADLNVGVTHAPYLRLLDGFTADGMDLIFAGHTHGGQVCVPGYGALVTNCDLDAARVKGLSTHTAGGQTAHLHVSAGLGTSPFAPYRFACRPEATLLTLRPRSAV</sequence>
<accession>A0A7H0H5T0</accession>
<organism evidence="2 3">
    <name type="scientific">Tessaracoccus defluvii</name>
    <dbReference type="NCBI Taxonomy" id="1285901"/>
    <lineage>
        <taxon>Bacteria</taxon>
        <taxon>Bacillati</taxon>
        <taxon>Actinomycetota</taxon>
        <taxon>Actinomycetes</taxon>
        <taxon>Propionibacteriales</taxon>
        <taxon>Propionibacteriaceae</taxon>
        <taxon>Tessaracoccus</taxon>
    </lineage>
</organism>
<reference evidence="2 3" key="1">
    <citation type="submission" date="2020-08" db="EMBL/GenBank/DDBJ databases">
        <title>Genome sequence of Tessaracoccus defluvii JCM 17540T.</title>
        <authorList>
            <person name="Hyun D.-W."/>
            <person name="Bae J.-W."/>
        </authorList>
    </citation>
    <scope>NUCLEOTIDE SEQUENCE [LARGE SCALE GENOMIC DNA]</scope>
    <source>
        <strain evidence="2 3">JCM 17540</strain>
    </source>
</reference>
<dbReference type="SUPFAM" id="SSF56300">
    <property type="entry name" value="Metallo-dependent phosphatases"/>
    <property type="match status" value="1"/>
</dbReference>
<dbReference type="InterPro" id="IPR051158">
    <property type="entry name" value="Metallophosphoesterase_sf"/>
</dbReference>
<evidence type="ECO:0000313" key="3">
    <source>
        <dbReference type="Proteomes" id="UP000516117"/>
    </source>
</evidence>
<evidence type="ECO:0000259" key="1">
    <source>
        <dbReference type="Pfam" id="PF00149"/>
    </source>
</evidence>
<dbReference type="EMBL" id="CP060789">
    <property type="protein sequence ID" value="QNP55896.1"/>
    <property type="molecule type" value="Genomic_DNA"/>
</dbReference>
<name>A0A7H0H5T0_9ACTN</name>
<dbReference type="Gene3D" id="3.60.21.10">
    <property type="match status" value="1"/>
</dbReference>
<feature type="domain" description="Calcineurin-like phosphoesterase" evidence="1">
    <location>
        <begin position="47"/>
        <end position="233"/>
    </location>
</feature>
<proteinExistence type="predicted"/>
<dbReference type="GO" id="GO:0009245">
    <property type="term" value="P:lipid A biosynthetic process"/>
    <property type="evidence" value="ECO:0007669"/>
    <property type="project" value="TreeGrafter"/>
</dbReference>
<evidence type="ECO:0000313" key="2">
    <source>
        <dbReference type="EMBL" id="QNP55896.1"/>
    </source>
</evidence>
<dbReference type="PANTHER" id="PTHR31302">
    <property type="entry name" value="TRANSMEMBRANE PROTEIN WITH METALLOPHOSPHOESTERASE DOMAIN-RELATED"/>
    <property type="match status" value="1"/>
</dbReference>
<gene>
    <name evidence="2" type="ORF">H9L22_17645</name>
</gene>
<dbReference type="RefSeq" id="WP_187721016.1">
    <property type="nucleotide sequence ID" value="NZ_BAABBL010000017.1"/>
</dbReference>
<dbReference type="AlphaFoldDB" id="A0A7H0H5T0"/>
<dbReference type="KEGG" id="tdf:H9L22_17645"/>
<protein>
    <submittedName>
        <fullName evidence="2">Metallophosphoesterase</fullName>
    </submittedName>
</protein>
<dbReference type="Pfam" id="PF00149">
    <property type="entry name" value="Metallophos"/>
    <property type="match status" value="1"/>
</dbReference>
<dbReference type="InterPro" id="IPR004843">
    <property type="entry name" value="Calcineurin-like_PHP"/>
</dbReference>
<dbReference type="GO" id="GO:0008758">
    <property type="term" value="F:UDP-2,3-diacylglucosamine hydrolase activity"/>
    <property type="evidence" value="ECO:0007669"/>
    <property type="project" value="TreeGrafter"/>
</dbReference>
<dbReference type="PANTHER" id="PTHR31302:SF20">
    <property type="entry name" value="CONSERVED PROTEIN"/>
    <property type="match status" value="1"/>
</dbReference>
<dbReference type="Proteomes" id="UP000516117">
    <property type="component" value="Chromosome"/>
</dbReference>
<dbReference type="InterPro" id="IPR029052">
    <property type="entry name" value="Metallo-depent_PP-like"/>
</dbReference>